<proteinExistence type="predicted"/>
<dbReference type="Proteomes" id="UP001227268">
    <property type="component" value="Unassembled WGS sequence"/>
</dbReference>
<gene>
    <name evidence="1" type="ORF">QFC21_004294</name>
</gene>
<evidence type="ECO:0000313" key="1">
    <source>
        <dbReference type="EMBL" id="KAJ9098646.1"/>
    </source>
</evidence>
<name>A0ACC2VHR8_9TREE</name>
<protein>
    <submittedName>
        <fullName evidence="1">Uncharacterized protein</fullName>
    </submittedName>
</protein>
<reference evidence="1" key="1">
    <citation type="submission" date="2023-04" db="EMBL/GenBank/DDBJ databases">
        <title>Draft Genome sequencing of Naganishia species isolated from polar environments using Oxford Nanopore Technology.</title>
        <authorList>
            <person name="Leo P."/>
            <person name="Venkateswaran K."/>
        </authorList>
    </citation>
    <scope>NUCLEOTIDE SEQUENCE</scope>
    <source>
        <strain evidence="1">MNA-CCFEE 5423</strain>
    </source>
</reference>
<keyword evidence="2" id="KW-1185">Reference proteome</keyword>
<dbReference type="EMBL" id="JASBWT010000014">
    <property type="protein sequence ID" value="KAJ9098646.1"/>
    <property type="molecule type" value="Genomic_DNA"/>
</dbReference>
<accession>A0ACC2VHR8</accession>
<organism evidence="1 2">
    <name type="scientific">Naganishia friedmannii</name>
    <dbReference type="NCBI Taxonomy" id="89922"/>
    <lineage>
        <taxon>Eukaryota</taxon>
        <taxon>Fungi</taxon>
        <taxon>Dikarya</taxon>
        <taxon>Basidiomycota</taxon>
        <taxon>Agaricomycotina</taxon>
        <taxon>Tremellomycetes</taxon>
        <taxon>Filobasidiales</taxon>
        <taxon>Filobasidiaceae</taxon>
        <taxon>Naganishia</taxon>
    </lineage>
</organism>
<comment type="caution">
    <text evidence="1">The sequence shown here is derived from an EMBL/GenBank/DDBJ whole genome shotgun (WGS) entry which is preliminary data.</text>
</comment>
<sequence>MATPSPSPKKSRKIGQVINDNPLHNLYQVMYNPTADQTEIPRHAFHCFLNGKGDYLKIRLYALVNLKENPLEEQEQAIAVWKGYRTISEIDEITTVKDLAQSIILGEMHTSGNQKKFRSEDPDEIKASIFIHDWHRDLIFKSFPFDSCISTTLPRNLSS</sequence>
<evidence type="ECO:0000313" key="2">
    <source>
        <dbReference type="Proteomes" id="UP001227268"/>
    </source>
</evidence>